<evidence type="ECO:0000313" key="1">
    <source>
        <dbReference type="EMBL" id="VYU65274.1"/>
    </source>
</evidence>
<sequence>MRGHIREMAKKNRHYLAVNACMDRFVFWSLRPRRSMVGLRIPYKLTLINLTKAKQLY</sequence>
<protein>
    <submittedName>
        <fullName evidence="1">Uncharacterized protein</fullName>
    </submittedName>
</protein>
<dbReference type="AlphaFoldDB" id="A0A6N3GLA0"/>
<organism evidence="1">
    <name type="scientific">Enterobacter agglomerans</name>
    <name type="common">Erwinia herbicola</name>
    <name type="synonym">Pantoea agglomerans</name>
    <dbReference type="NCBI Taxonomy" id="549"/>
    <lineage>
        <taxon>Bacteria</taxon>
        <taxon>Pseudomonadati</taxon>
        <taxon>Pseudomonadota</taxon>
        <taxon>Gammaproteobacteria</taxon>
        <taxon>Enterobacterales</taxon>
        <taxon>Erwiniaceae</taxon>
        <taxon>Pantoea</taxon>
        <taxon>Pantoea agglomerans group</taxon>
    </lineage>
</organism>
<dbReference type="EMBL" id="CACRUS010000028">
    <property type="protein sequence ID" value="VYU65274.1"/>
    <property type="molecule type" value="Genomic_DNA"/>
</dbReference>
<proteinExistence type="predicted"/>
<reference evidence="1" key="1">
    <citation type="submission" date="2019-11" db="EMBL/GenBank/DDBJ databases">
        <authorList>
            <person name="Feng L."/>
        </authorList>
    </citation>
    <scope>NUCLEOTIDE SEQUENCE</scope>
    <source>
        <strain evidence="1">PagglomeransLFYP105</strain>
    </source>
</reference>
<name>A0A6N3GLA0_ENTAG</name>
<gene>
    <name evidence="1" type="ORF">PALFYP105_00435</name>
</gene>
<accession>A0A6N3GLA0</accession>